<accession>A0A1T4MTG1</accession>
<keyword evidence="7" id="KW-1185">Reference proteome</keyword>
<feature type="domain" description="Helicase ATP-binding" evidence="4">
    <location>
        <begin position="105"/>
        <end position="257"/>
    </location>
</feature>
<reference evidence="6 7" key="1">
    <citation type="submission" date="2017-02" db="EMBL/GenBank/DDBJ databases">
        <authorList>
            <person name="Peterson S.W."/>
        </authorList>
    </citation>
    <scope>NUCLEOTIDE SEQUENCE [LARGE SCALE GENOMIC DNA]</scope>
    <source>
        <strain evidence="6 7">ATCC BAA-1030</strain>
    </source>
</reference>
<evidence type="ECO:0000256" key="2">
    <source>
        <dbReference type="ARBA" id="ARBA00022840"/>
    </source>
</evidence>
<dbReference type="CDD" id="cd18785">
    <property type="entry name" value="SF2_C"/>
    <property type="match status" value="1"/>
</dbReference>
<evidence type="ECO:0000313" key="6">
    <source>
        <dbReference type="EMBL" id="SJZ70114.1"/>
    </source>
</evidence>
<evidence type="ECO:0000259" key="5">
    <source>
        <dbReference type="PROSITE" id="PS51194"/>
    </source>
</evidence>
<gene>
    <name evidence="6" type="ORF">SAMN02745116_01206</name>
</gene>
<sequence>MELRGRRVNAWENPFLNEEEIECFSTMEISEKMVRCMRCGGESEKDEVKLPKEDFFCPECIELGRIVSSQTFFYQSAPAYEPIVDSLTWKGELTKGQQALSEEIVCAIEREENLLIHAVTGAGKTEMIFAGIARALSLSKRVGIAIPRVDVCIELYPRIQEAFSGVEICLLHGKSEEEFRLTPIVICTTHQLLRFFRYFDVCIVDEADAFPFAYNQSLAFALENARKEKSSLLYLTATPTKELKRSIAKHSVLPARFHQHPLVVPEFVWCGNWRATIEKGRLPKAFKQKIKELIEDNFPFLIFCPVIALLPFIEKSMRKEFPHLTLTTASSIDEQRLERVKAMRERRVECLITTTILERGVTFADISVLVLGSNHKVYNKSVLVQISGRVGRKLTRPNGKLYFLHDGKTKAMTEAKREILEMNKLAKERNLLLPDV</sequence>
<dbReference type="PROSITE" id="PS51194">
    <property type="entry name" value="HELICASE_CTER"/>
    <property type="match status" value="1"/>
</dbReference>
<dbReference type="GO" id="GO:0005524">
    <property type="term" value="F:ATP binding"/>
    <property type="evidence" value="ECO:0007669"/>
    <property type="project" value="UniProtKB-KW"/>
</dbReference>
<dbReference type="CDD" id="cd17925">
    <property type="entry name" value="DEXDc_ComFA"/>
    <property type="match status" value="1"/>
</dbReference>
<dbReference type="GO" id="GO:0006270">
    <property type="term" value="P:DNA replication initiation"/>
    <property type="evidence" value="ECO:0007669"/>
    <property type="project" value="TreeGrafter"/>
</dbReference>
<dbReference type="OrthoDB" id="2077914at2"/>
<dbReference type="EMBL" id="FUXI01000011">
    <property type="protein sequence ID" value="SJZ70114.1"/>
    <property type="molecule type" value="Genomic_DNA"/>
</dbReference>
<organism evidence="6 7">
    <name type="scientific">Pilibacter termitis</name>
    <dbReference type="NCBI Taxonomy" id="263852"/>
    <lineage>
        <taxon>Bacteria</taxon>
        <taxon>Bacillati</taxon>
        <taxon>Bacillota</taxon>
        <taxon>Bacilli</taxon>
        <taxon>Lactobacillales</taxon>
        <taxon>Enterococcaceae</taxon>
        <taxon>Pilibacter</taxon>
    </lineage>
</organism>
<dbReference type="Gene3D" id="3.40.50.300">
    <property type="entry name" value="P-loop containing nucleotide triphosphate hydrolases"/>
    <property type="match status" value="2"/>
</dbReference>
<proteinExistence type="predicted"/>
<dbReference type="InterPro" id="IPR027417">
    <property type="entry name" value="P-loop_NTPase"/>
</dbReference>
<dbReference type="Pfam" id="PF00271">
    <property type="entry name" value="Helicase_C"/>
    <property type="match status" value="1"/>
</dbReference>
<evidence type="ECO:0000313" key="7">
    <source>
        <dbReference type="Proteomes" id="UP000190328"/>
    </source>
</evidence>
<dbReference type="GO" id="GO:0006302">
    <property type="term" value="P:double-strand break repair"/>
    <property type="evidence" value="ECO:0007669"/>
    <property type="project" value="TreeGrafter"/>
</dbReference>
<dbReference type="PROSITE" id="PS51192">
    <property type="entry name" value="HELICASE_ATP_BIND_1"/>
    <property type="match status" value="1"/>
</dbReference>
<dbReference type="STRING" id="263852.SAMN02745116_01206"/>
<keyword evidence="1" id="KW-0547">Nucleotide-binding</keyword>
<evidence type="ECO:0000256" key="1">
    <source>
        <dbReference type="ARBA" id="ARBA00022741"/>
    </source>
</evidence>
<dbReference type="SMART" id="SM00487">
    <property type="entry name" value="DEXDc"/>
    <property type="match status" value="1"/>
</dbReference>
<dbReference type="GO" id="GO:0006310">
    <property type="term" value="P:DNA recombination"/>
    <property type="evidence" value="ECO:0007669"/>
    <property type="project" value="TreeGrafter"/>
</dbReference>
<dbReference type="SMART" id="SM00490">
    <property type="entry name" value="HELICc"/>
    <property type="match status" value="1"/>
</dbReference>
<dbReference type="AlphaFoldDB" id="A0A1T4MTG1"/>
<feature type="domain" description="Helicase C-terminal" evidence="5">
    <location>
        <begin position="285"/>
        <end position="436"/>
    </location>
</feature>
<dbReference type="PANTHER" id="PTHR30580:SF1">
    <property type="entry name" value="COMF OPERON PROTEIN 1"/>
    <property type="match status" value="1"/>
</dbReference>
<dbReference type="InterPro" id="IPR014001">
    <property type="entry name" value="Helicase_ATP-bd"/>
</dbReference>
<evidence type="ECO:0000259" key="4">
    <source>
        <dbReference type="PROSITE" id="PS51192"/>
    </source>
</evidence>
<dbReference type="GO" id="GO:0003677">
    <property type="term" value="F:DNA binding"/>
    <property type="evidence" value="ECO:0007669"/>
    <property type="project" value="UniProtKB-KW"/>
</dbReference>
<dbReference type="InterPro" id="IPR001650">
    <property type="entry name" value="Helicase_C-like"/>
</dbReference>
<dbReference type="Pfam" id="PF00270">
    <property type="entry name" value="DEAD"/>
    <property type="match status" value="1"/>
</dbReference>
<dbReference type="Proteomes" id="UP000190328">
    <property type="component" value="Unassembled WGS sequence"/>
</dbReference>
<dbReference type="PANTHER" id="PTHR30580">
    <property type="entry name" value="PRIMOSOMAL PROTEIN N"/>
    <property type="match status" value="1"/>
</dbReference>
<evidence type="ECO:0000256" key="3">
    <source>
        <dbReference type="ARBA" id="ARBA00023125"/>
    </source>
</evidence>
<name>A0A1T4MTG1_9ENTE</name>
<dbReference type="RefSeq" id="WP_078807139.1">
    <property type="nucleotide sequence ID" value="NZ_FUXI01000011.1"/>
</dbReference>
<dbReference type="GO" id="GO:0043138">
    <property type="term" value="F:3'-5' DNA helicase activity"/>
    <property type="evidence" value="ECO:0007669"/>
    <property type="project" value="TreeGrafter"/>
</dbReference>
<protein>
    <submittedName>
        <fullName evidence="6">Competence protein ComFA</fullName>
    </submittedName>
</protein>
<dbReference type="SUPFAM" id="SSF52540">
    <property type="entry name" value="P-loop containing nucleoside triphosphate hydrolases"/>
    <property type="match status" value="1"/>
</dbReference>
<keyword evidence="3" id="KW-0238">DNA-binding</keyword>
<dbReference type="InterPro" id="IPR011545">
    <property type="entry name" value="DEAD/DEAH_box_helicase_dom"/>
</dbReference>
<keyword evidence="2" id="KW-0067">ATP-binding</keyword>